<proteinExistence type="predicted"/>
<sequence length="320" mass="35225">MASDAEAVAELLRRAGVLEADGPVYHARPNHEVVDFGWLSEAAADADDLGGEFDRQLREGRPADLAGRLESLASEIPASHGERVELARVRAHELNVSAPQTDSHRVFMPPSGDSDVGALGVDGAATRGWATWAEWVEPRLLVCTNDKSWGDIDRNPRRDTVVRVAEWLRAAVAGGDVDRWLVKMFAGESVFLQRLEGPAGPVYQVGPGTHRVHAARIWDLPCVLGRVHVDRLATPLLPRTPLLEALWDGLCRRGLLRAGTDGDRWYLQSVVADWMLTPPAVATQWNRMYERVYPGALQAVTGLSLDELCDGDRWVNALLR</sequence>
<evidence type="ECO:0000313" key="2">
    <source>
        <dbReference type="Proteomes" id="UP000501849"/>
    </source>
</evidence>
<evidence type="ECO:0000313" key="1">
    <source>
        <dbReference type="EMBL" id="QIV79629.1"/>
    </source>
</evidence>
<name>A0A6H0RZG5_9MYCO</name>
<geneLocation type="plasmid" evidence="1 2">
    <name>unnamed1</name>
</geneLocation>
<gene>
    <name evidence="1" type="ORF">EXE63_00875</name>
</gene>
<dbReference type="AlphaFoldDB" id="A0A6H0RZG5"/>
<keyword evidence="1" id="KW-0614">Plasmid</keyword>
<dbReference type="Proteomes" id="UP000501849">
    <property type="component" value="Plasmid unnamed1"/>
</dbReference>
<keyword evidence="2" id="KW-1185">Reference proteome</keyword>
<protein>
    <submittedName>
        <fullName evidence="1">Uncharacterized protein</fullName>
    </submittedName>
</protein>
<accession>A0A6H0RZG5</accession>
<dbReference type="EMBL" id="CP038797">
    <property type="protein sequence ID" value="QIV79629.1"/>
    <property type="molecule type" value="Genomic_DNA"/>
</dbReference>
<dbReference type="KEGG" id="mfre:EXE63_00875"/>
<dbReference type="RefSeq" id="WP_168140412.1">
    <property type="nucleotide sequence ID" value="NZ_CP038797.1"/>
</dbReference>
<organism evidence="1 2">
    <name type="scientific">Mycolicibacterium frederiksbergense</name>
    <dbReference type="NCBI Taxonomy" id="117567"/>
    <lineage>
        <taxon>Bacteria</taxon>
        <taxon>Bacillati</taxon>
        <taxon>Actinomycetota</taxon>
        <taxon>Actinomycetes</taxon>
        <taxon>Mycobacteriales</taxon>
        <taxon>Mycobacteriaceae</taxon>
        <taxon>Mycolicibacterium</taxon>
    </lineage>
</organism>
<reference evidence="1 2" key="1">
    <citation type="submission" date="2019-04" db="EMBL/GenBank/DDBJ databases">
        <title>Draft, Whole-Genome Sequence of the Anthracene-degrading Mycobacterium frederiksbergense LB501T, Isolated from a Polycyclic Aromatic Hydrocarbon (PAH)-Contaminated Soil.</title>
        <authorList>
            <person name="Augelletti F."/>
        </authorList>
    </citation>
    <scope>NUCLEOTIDE SEQUENCE [LARGE SCALE GENOMIC DNA]</scope>
    <source>
        <strain evidence="1 2">LB 501T</strain>
        <plasmid evidence="1 2">unnamed1</plasmid>
    </source>
</reference>